<dbReference type="Proteomes" id="UP000467840">
    <property type="component" value="Chromosome 13"/>
</dbReference>
<feature type="compositionally biased region" description="Low complexity" evidence="1">
    <location>
        <begin position="191"/>
        <end position="204"/>
    </location>
</feature>
<comment type="caution">
    <text evidence="4">The sequence shown here is derived from an EMBL/GenBank/DDBJ whole genome shotgun (WGS) entry which is preliminary data.</text>
</comment>
<keyword evidence="5" id="KW-1185">Reference proteome</keyword>
<keyword evidence="2" id="KW-0472">Membrane</keyword>
<organism evidence="4 5">
    <name type="scientific">Hevea brasiliensis</name>
    <name type="common">Para rubber tree</name>
    <name type="synonym">Siphonia brasiliensis</name>
    <dbReference type="NCBI Taxonomy" id="3981"/>
    <lineage>
        <taxon>Eukaryota</taxon>
        <taxon>Viridiplantae</taxon>
        <taxon>Streptophyta</taxon>
        <taxon>Embryophyta</taxon>
        <taxon>Tracheophyta</taxon>
        <taxon>Spermatophyta</taxon>
        <taxon>Magnoliopsida</taxon>
        <taxon>eudicotyledons</taxon>
        <taxon>Gunneridae</taxon>
        <taxon>Pentapetalae</taxon>
        <taxon>rosids</taxon>
        <taxon>fabids</taxon>
        <taxon>Malpighiales</taxon>
        <taxon>Euphorbiaceae</taxon>
        <taxon>Crotonoideae</taxon>
        <taxon>Micrandreae</taxon>
        <taxon>Hevea</taxon>
    </lineage>
</organism>
<keyword evidence="2" id="KW-1133">Transmembrane helix</keyword>
<feature type="region of interest" description="Disordered" evidence="1">
    <location>
        <begin position="191"/>
        <end position="224"/>
    </location>
</feature>
<feature type="compositionally biased region" description="Basic and acidic residues" evidence="1">
    <location>
        <begin position="333"/>
        <end position="350"/>
    </location>
</feature>
<dbReference type="PANTHER" id="PTHR31903:SF4">
    <property type="entry name" value="OS11G0490300 PROTEIN"/>
    <property type="match status" value="1"/>
</dbReference>
<name>A0A6A6KY72_HEVBR</name>
<reference evidence="4 5" key="1">
    <citation type="journal article" date="2020" name="Mol. Plant">
        <title>The Chromosome-Based Rubber Tree Genome Provides New Insights into Spurge Genome Evolution and Rubber Biosynthesis.</title>
        <authorList>
            <person name="Liu J."/>
            <person name="Shi C."/>
            <person name="Shi C.C."/>
            <person name="Li W."/>
            <person name="Zhang Q.J."/>
            <person name="Zhang Y."/>
            <person name="Li K."/>
            <person name="Lu H.F."/>
            <person name="Shi C."/>
            <person name="Zhu S.T."/>
            <person name="Xiao Z.Y."/>
            <person name="Nan H."/>
            <person name="Yue Y."/>
            <person name="Zhu X.G."/>
            <person name="Wu Y."/>
            <person name="Hong X.N."/>
            <person name="Fan G.Y."/>
            <person name="Tong Y."/>
            <person name="Zhang D."/>
            <person name="Mao C.L."/>
            <person name="Liu Y.L."/>
            <person name="Hao S.J."/>
            <person name="Liu W.Q."/>
            <person name="Lv M.Q."/>
            <person name="Zhang H.B."/>
            <person name="Liu Y."/>
            <person name="Hu-Tang G.R."/>
            <person name="Wang J.P."/>
            <person name="Wang J.H."/>
            <person name="Sun Y.H."/>
            <person name="Ni S.B."/>
            <person name="Chen W.B."/>
            <person name="Zhang X.C."/>
            <person name="Jiao Y.N."/>
            <person name="Eichler E.E."/>
            <person name="Li G.H."/>
            <person name="Liu X."/>
            <person name="Gao L.Z."/>
        </authorList>
    </citation>
    <scope>NUCLEOTIDE SEQUENCE [LARGE SCALE GENOMIC DNA]</scope>
    <source>
        <strain evidence="5">cv. GT1</strain>
        <tissue evidence="4">Leaf</tissue>
    </source>
</reference>
<gene>
    <name evidence="4" type="ORF">GH714_029842</name>
</gene>
<sequence>MSGVSLATADRSEPNQLDKQEKTMIGGVMGSLRVIELQLVAFIMVFSATGLVPLLDLVFPAFASAIFYCFLGWPSLQMAESVLARKRFFKEANSFGYTENIISGLSLFSPPVRALVPLLYTVRRIFVILDWIQDVWLNKTLPANAQAKSKDGDVFSVLKLLPAAILTLASVLSLEDREVLAYMITRSLKTTTNSNPNNPSSISQDSKRKSSKKLSNASSSSTTATINHKSPIFDCDCFDCYTSYWFRWDSSPNRELLHQVIEAFDEHLTNGEQSRKSYRGKRRDKAGRQIGEKPVIDVLGRPEMPELETPPETDESSIVSPDDDFSPVATPERAADGEEWKEKGAKKMKR</sequence>
<dbReference type="Pfam" id="PF24867">
    <property type="entry name" value="DUF7733"/>
    <property type="match status" value="2"/>
</dbReference>
<evidence type="ECO:0000256" key="2">
    <source>
        <dbReference type="SAM" id="Phobius"/>
    </source>
</evidence>
<feature type="compositionally biased region" description="Acidic residues" evidence="1">
    <location>
        <begin position="305"/>
        <end position="325"/>
    </location>
</feature>
<keyword evidence="2" id="KW-0812">Transmembrane</keyword>
<feature type="compositionally biased region" description="Basic residues" evidence="1">
    <location>
        <begin position="276"/>
        <end position="285"/>
    </location>
</feature>
<feature type="domain" description="DUF7733" evidence="3">
    <location>
        <begin position="98"/>
        <end position="153"/>
    </location>
</feature>
<accession>A0A6A6KY72</accession>
<evidence type="ECO:0000313" key="5">
    <source>
        <dbReference type="Proteomes" id="UP000467840"/>
    </source>
</evidence>
<proteinExistence type="predicted"/>
<evidence type="ECO:0000259" key="3">
    <source>
        <dbReference type="Pfam" id="PF24867"/>
    </source>
</evidence>
<protein>
    <recommendedName>
        <fullName evidence="3">DUF7733 domain-containing protein</fullName>
    </recommendedName>
</protein>
<dbReference type="InterPro" id="IPR056635">
    <property type="entry name" value="DUF7733"/>
</dbReference>
<dbReference type="AlphaFoldDB" id="A0A6A6KY72"/>
<evidence type="ECO:0000256" key="1">
    <source>
        <dbReference type="SAM" id="MobiDB-lite"/>
    </source>
</evidence>
<feature type="domain" description="DUF7733" evidence="3">
    <location>
        <begin position="33"/>
        <end position="72"/>
    </location>
</feature>
<feature type="region of interest" description="Disordered" evidence="1">
    <location>
        <begin position="271"/>
        <end position="350"/>
    </location>
</feature>
<feature type="compositionally biased region" description="Basic and acidic residues" evidence="1">
    <location>
        <begin position="286"/>
        <end position="295"/>
    </location>
</feature>
<dbReference type="PANTHER" id="PTHR31903">
    <property type="entry name" value="F12F1.11-RELATED"/>
    <property type="match status" value="1"/>
</dbReference>
<feature type="transmembrane region" description="Helical" evidence="2">
    <location>
        <begin position="58"/>
        <end position="76"/>
    </location>
</feature>
<feature type="transmembrane region" description="Helical" evidence="2">
    <location>
        <begin position="34"/>
        <end position="52"/>
    </location>
</feature>
<evidence type="ECO:0000313" key="4">
    <source>
        <dbReference type="EMBL" id="KAF2292918.1"/>
    </source>
</evidence>
<dbReference type="EMBL" id="JAAGAX010000014">
    <property type="protein sequence ID" value="KAF2292918.1"/>
    <property type="molecule type" value="Genomic_DNA"/>
</dbReference>